<sequence>MENNSKRKRSRAKGLAIAAIGGLGVSLAGAIATAGPASADPIKVDANFNCTYPLIGAQPTPITIETDIPKSIPVGQQTPPIHIKATAHLSATVTNGLRAVKATKLEGTATSDEIVSVPEDPNLPVSIDVTMTPIDVPAAGQGFDLVTEGDAPTLTFSKAGPGKISLTGLSQHIDPKKADGTSVWAGGKDVACTMPDGPKVLTEFQITAIDVAVSGAVGDVAARARHGRRIDVGGVQL</sequence>
<dbReference type="EMBL" id="JAGEOJ010000041">
    <property type="protein sequence ID" value="MBO2455702.1"/>
    <property type="molecule type" value="Genomic_DNA"/>
</dbReference>
<keyword evidence="1" id="KW-0732">Signal</keyword>
<feature type="domain" description="DUF6801" evidence="2">
    <location>
        <begin position="47"/>
        <end position="196"/>
    </location>
</feature>
<reference evidence="3" key="1">
    <citation type="submission" date="2021-03" db="EMBL/GenBank/DDBJ databases">
        <authorList>
            <person name="Kanchanasin P."/>
            <person name="Saeng-In P."/>
            <person name="Phongsopitanun W."/>
            <person name="Yuki M."/>
            <person name="Kudo T."/>
            <person name="Ohkuma M."/>
            <person name="Tanasupawat S."/>
        </authorList>
    </citation>
    <scope>NUCLEOTIDE SEQUENCE</scope>
    <source>
        <strain evidence="3">GKU 128</strain>
    </source>
</reference>
<organism evidence="3 4">
    <name type="scientific">Actinomadura barringtoniae</name>
    <dbReference type="NCBI Taxonomy" id="1427535"/>
    <lineage>
        <taxon>Bacteria</taxon>
        <taxon>Bacillati</taxon>
        <taxon>Actinomycetota</taxon>
        <taxon>Actinomycetes</taxon>
        <taxon>Streptosporangiales</taxon>
        <taxon>Thermomonosporaceae</taxon>
        <taxon>Actinomadura</taxon>
    </lineage>
</organism>
<dbReference type="AlphaFoldDB" id="A0A939PNP7"/>
<accession>A0A939PNP7</accession>
<keyword evidence="4" id="KW-1185">Reference proteome</keyword>
<evidence type="ECO:0000256" key="1">
    <source>
        <dbReference type="SAM" id="SignalP"/>
    </source>
</evidence>
<protein>
    <recommendedName>
        <fullName evidence="2">DUF6801 domain-containing protein</fullName>
    </recommendedName>
</protein>
<dbReference type="InterPro" id="IPR046542">
    <property type="entry name" value="DUF6801"/>
</dbReference>
<dbReference type="RefSeq" id="WP_372443054.1">
    <property type="nucleotide sequence ID" value="NZ_JAGEOJ010000041.1"/>
</dbReference>
<name>A0A939PNP7_9ACTN</name>
<evidence type="ECO:0000259" key="2">
    <source>
        <dbReference type="Pfam" id="PF20611"/>
    </source>
</evidence>
<proteinExistence type="predicted"/>
<feature type="signal peptide" evidence="1">
    <location>
        <begin position="1"/>
        <end position="39"/>
    </location>
</feature>
<gene>
    <name evidence="3" type="ORF">J4573_52110</name>
</gene>
<evidence type="ECO:0000313" key="4">
    <source>
        <dbReference type="Proteomes" id="UP000669179"/>
    </source>
</evidence>
<feature type="chain" id="PRO_5037276576" description="DUF6801 domain-containing protein" evidence="1">
    <location>
        <begin position="40"/>
        <end position="237"/>
    </location>
</feature>
<dbReference type="Proteomes" id="UP000669179">
    <property type="component" value="Unassembled WGS sequence"/>
</dbReference>
<comment type="caution">
    <text evidence="3">The sequence shown here is derived from an EMBL/GenBank/DDBJ whole genome shotgun (WGS) entry which is preliminary data.</text>
</comment>
<evidence type="ECO:0000313" key="3">
    <source>
        <dbReference type="EMBL" id="MBO2455702.1"/>
    </source>
</evidence>
<feature type="non-terminal residue" evidence="3">
    <location>
        <position position="237"/>
    </location>
</feature>
<dbReference type="Pfam" id="PF20611">
    <property type="entry name" value="DUF6801"/>
    <property type="match status" value="1"/>
</dbReference>